<evidence type="ECO:0000313" key="1">
    <source>
        <dbReference type="EMBL" id="KAL2546839.1"/>
    </source>
</evidence>
<dbReference type="InterPro" id="IPR013083">
    <property type="entry name" value="Znf_RING/FYVE/PHD"/>
</dbReference>
<evidence type="ECO:0000313" key="2">
    <source>
        <dbReference type="Proteomes" id="UP001604277"/>
    </source>
</evidence>
<protein>
    <submittedName>
        <fullName evidence="1">Zinc finger protein</fullName>
    </submittedName>
</protein>
<dbReference type="AlphaFoldDB" id="A0ABD1WAZ7"/>
<comment type="caution">
    <text evidence="1">The sequence shown here is derived from an EMBL/GenBank/DDBJ whole genome shotgun (WGS) entry which is preliminary data.</text>
</comment>
<dbReference type="SUPFAM" id="SSF57850">
    <property type="entry name" value="RING/U-box"/>
    <property type="match status" value="1"/>
</dbReference>
<keyword evidence="2" id="KW-1185">Reference proteome</keyword>
<dbReference type="Proteomes" id="UP001604277">
    <property type="component" value="Unassembled WGS sequence"/>
</dbReference>
<organism evidence="1 2">
    <name type="scientific">Forsythia ovata</name>
    <dbReference type="NCBI Taxonomy" id="205694"/>
    <lineage>
        <taxon>Eukaryota</taxon>
        <taxon>Viridiplantae</taxon>
        <taxon>Streptophyta</taxon>
        <taxon>Embryophyta</taxon>
        <taxon>Tracheophyta</taxon>
        <taxon>Spermatophyta</taxon>
        <taxon>Magnoliopsida</taxon>
        <taxon>eudicotyledons</taxon>
        <taxon>Gunneridae</taxon>
        <taxon>Pentapetalae</taxon>
        <taxon>asterids</taxon>
        <taxon>lamiids</taxon>
        <taxon>Lamiales</taxon>
        <taxon>Oleaceae</taxon>
        <taxon>Forsythieae</taxon>
        <taxon>Forsythia</taxon>
    </lineage>
</organism>
<proteinExistence type="predicted"/>
<gene>
    <name evidence="1" type="ORF">Fot_16072</name>
</gene>
<sequence length="153" mass="17567">MAGIPVATGSIVLESKITRSYDEVILDKNTTQTLMKDSKIQTMQFLYWASLIISSFWDYLLTSFVSKLTSQNKLFYSTCKQETLLLSKRQKSLMKGLKSVLCASASEYEDNDNVGYLQCRHEYHVDCVKDWLFEKGLFCNRNTPETCETISNI</sequence>
<dbReference type="Gene3D" id="3.30.40.10">
    <property type="entry name" value="Zinc/RING finger domain, C3HC4 (zinc finger)"/>
    <property type="match status" value="1"/>
</dbReference>
<accession>A0ABD1WAZ7</accession>
<dbReference type="EMBL" id="JBFOLJ010000004">
    <property type="protein sequence ID" value="KAL2546839.1"/>
    <property type="molecule type" value="Genomic_DNA"/>
</dbReference>
<name>A0ABD1WAZ7_9LAMI</name>
<reference evidence="2" key="1">
    <citation type="submission" date="2024-07" db="EMBL/GenBank/DDBJ databases">
        <title>Two chromosome-level genome assemblies of Korean endemic species Abeliophyllum distichum and Forsythia ovata (Oleaceae).</title>
        <authorList>
            <person name="Jang H."/>
        </authorList>
    </citation>
    <scope>NUCLEOTIDE SEQUENCE [LARGE SCALE GENOMIC DNA]</scope>
</reference>